<dbReference type="WBParaSite" id="PS1159_v2.g11748.t1">
    <property type="protein sequence ID" value="PS1159_v2.g11748.t1"/>
    <property type="gene ID" value="PS1159_v2.g11748"/>
</dbReference>
<dbReference type="Proteomes" id="UP000887580">
    <property type="component" value="Unplaced"/>
</dbReference>
<protein>
    <submittedName>
        <fullName evidence="2">Uncharacterized protein</fullName>
    </submittedName>
</protein>
<accession>A0AC35EXW4</accession>
<sequence>MSGSEVSLSRSNISRMQPKKIFSKHKSPINSMEFSADGTKIVTTAENNHISVYDVEEGCVDKVINSDIYGAGHVCWGAHREIILVSSTLKDNHVRYLSLYDNKCLRIFSGHEEKVTGMVLSAERDRLLTCSDDKNFRVFDIRVNECTHIMKCDATPLVAIDPEGLVIAVGLESTTMRLYDFRNITAGPFEKFPFDSPPARTWTKLKFSPLGNQIMVNTNTPTVMLIEAFNASYNYILNDVIPGLHEVKGNFFSDYSTDERFLFTGGPNGVVSVFETKDGNKFTELKSKHRGHVTHTLFNPLYRVMATASDELHLWS</sequence>
<name>A0AC35EXW4_9BILA</name>
<evidence type="ECO:0000313" key="2">
    <source>
        <dbReference type="WBParaSite" id="PS1159_v2.g11748.t1"/>
    </source>
</evidence>
<reference evidence="2" key="1">
    <citation type="submission" date="2022-11" db="UniProtKB">
        <authorList>
            <consortium name="WormBaseParasite"/>
        </authorList>
    </citation>
    <scope>IDENTIFICATION</scope>
</reference>
<proteinExistence type="predicted"/>
<evidence type="ECO:0000313" key="1">
    <source>
        <dbReference type="Proteomes" id="UP000887580"/>
    </source>
</evidence>
<organism evidence="1 2">
    <name type="scientific">Panagrolaimus sp. PS1159</name>
    <dbReference type="NCBI Taxonomy" id="55785"/>
    <lineage>
        <taxon>Eukaryota</taxon>
        <taxon>Metazoa</taxon>
        <taxon>Ecdysozoa</taxon>
        <taxon>Nematoda</taxon>
        <taxon>Chromadorea</taxon>
        <taxon>Rhabditida</taxon>
        <taxon>Tylenchina</taxon>
        <taxon>Panagrolaimomorpha</taxon>
        <taxon>Panagrolaimoidea</taxon>
        <taxon>Panagrolaimidae</taxon>
        <taxon>Panagrolaimus</taxon>
    </lineage>
</organism>